<organism evidence="2 3">
    <name type="scientific">Ficus carica</name>
    <name type="common">Common fig</name>
    <dbReference type="NCBI Taxonomy" id="3494"/>
    <lineage>
        <taxon>Eukaryota</taxon>
        <taxon>Viridiplantae</taxon>
        <taxon>Streptophyta</taxon>
        <taxon>Embryophyta</taxon>
        <taxon>Tracheophyta</taxon>
        <taxon>Spermatophyta</taxon>
        <taxon>Magnoliopsida</taxon>
        <taxon>eudicotyledons</taxon>
        <taxon>Gunneridae</taxon>
        <taxon>Pentapetalae</taxon>
        <taxon>rosids</taxon>
        <taxon>fabids</taxon>
        <taxon>Rosales</taxon>
        <taxon>Moraceae</taxon>
        <taxon>Ficeae</taxon>
        <taxon>Ficus</taxon>
    </lineage>
</organism>
<reference evidence="2" key="1">
    <citation type="submission" date="2023-07" db="EMBL/GenBank/DDBJ databases">
        <title>draft genome sequence of fig (Ficus carica).</title>
        <authorList>
            <person name="Takahashi T."/>
            <person name="Nishimura K."/>
        </authorList>
    </citation>
    <scope>NUCLEOTIDE SEQUENCE</scope>
</reference>
<feature type="compositionally biased region" description="Basic and acidic residues" evidence="1">
    <location>
        <begin position="8"/>
        <end position="17"/>
    </location>
</feature>
<feature type="compositionally biased region" description="Gly residues" evidence="1">
    <location>
        <begin position="18"/>
        <end position="62"/>
    </location>
</feature>
<dbReference type="AlphaFoldDB" id="A0AA88DAE4"/>
<feature type="region of interest" description="Disordered" evidence="1">
    <location>
        <begin position="1"/>
        <end position="94"/>
    </location>
</feature>
<comment type="caution">
    <text evidence="2">The sequence shown here is derived from an EMBL/GenBank/DDBJ whole genome shotgun (WGS) entry which is preliminary data.</text>
</comment>
<evidence type="ECO:0000313" key="3">
    <source>
        <dbReference type="Proteomes" id="UP001187192"/>
    </source>
</evidence>
<dbReference type="EMBL" id="BTGU01000026">
    <property type="protein sequence ID" value="GMN47907.1"/>
    <property type="molecule type" value="Genomic_DNA"/>
</dbReference>
<name>A0AA88DAE4_FICCA</name>
<gene>
    <name evidence="2" type="ORF">TIFTF001_017083</name>
</gene>
<sequence>MGGPRRGWGWERGEERGGGGSRLVGGPGEGALGWGCLRGGGGRGGVPRVGAGDGGGGAGAGAGSPVLGDHRGWALAAGRSPAMKKTGSEKDNIR</sequence>
<evidence type="ECO:0000256" key="1">
    <source>
        <dbReference type="SAM" id="MobiDB-lite"/>
    </source>
</evidence>
<proteinExistence type="predicted"/>
<accession>A0AA88DAE4</accession>
<keyword evidence="3" id="KW-1185">Reference proteome</keyword>
<evidence type="ECO:0000313" key="2">
    <source>
        <dbReference type="EMBL" id="GMN47907.1"/>
    </source>
</evidence>
<dbReference type="Proteomes" id="UP001187192">
    <property type="component" value="Unassembled WGS sequence"/>
</dbReference>
<protein>
    <submittedName>
        <fullName evidence="2">Uncharacterized protein</fullName>
    </submittedName>
</protein>